<dbReference type="Gene3D" id="1.20.1270.360">
    <property type="match status" value="1"/>
</dbReference>
<dbReference type="InterPro" id="IPR044543">
    <property type="entry name" value="YHJQ-like"/>
</dbReference>
<accession>A0ABW4MCF2</accession>
<keyword evidence="2" id="KW-1185">Reference proteome</keyword>
<sequence>MHELRDMIALHPQVQGSTNDTLIECVEQCFACAQTCIACADACLAEPMVMQLQQCIRFNLDCADVCLAAGTLGIRRTASNESMIIMLMEACAAACGDCAEECEKHADEHEHCRLCAEMCRECEQSCTEAARSIREAEIAKLLPLEQYPVFWPETPAPDYP</sequence>
<organism evidence="1 2">
    <name type="scientific">Sphingorhabdus buctiana</name>
    <dbReference type="NCBI Taxonomy" id="1508805"/>
    <lineage>
        <taxon>Bacteria</taxon>
        <taxon>Pseudomonadati</taxon>
        <taxon>Pseudomonadota</taxon>
        <taxon>Alphaproteobacteria</taxon>
        <taxon>Sphingomonadales</taxon>
        <taxon>Sphingomonadaceae</taxon>
        <taxon>Sphingorhabdus</taxon>
    </lineage>
</organism>
<protein>
    <submittedName>
        <fullName evidence="1">Four-helix bundle copper-binding protein</fullName>
    </submittedName>
</protein>
<dbReference type="CDD" id="cd08026">
    <property type="entry name" value="DUF326"/>
    <property type="match status" value="1"/>
</dbReference>
<gene>
    <name evidence="1" type="ORF">ACFSAG_03755</name>
</gene>
<reference evidence="2" key="1">
    <citation type="journal article" date="2019" name="Int. J. Syst. Evol. Microbiol.">
        <title>The Global Catalogue of Microorganisms (GCM) 10K type strain sequencing project: providing services to taxonomists for standard genome sequencing and annotation.</title>
        <authorList>
            <consortium name="The Broad Institute Genomics Platform"/>
            <consortium name="The Broad Institute Genome Sequencing Center for Infectious Disease"/>
            <person name="Wu L."/>
            <person name="Ma J."/>
        </authorList>
    </citation>
    <scope>NUCLEOTIDE SEQUENCE [LARGE SCALE GENOMIC DNA]</scope>
    <source>
        <strain evidence="2">CGMCC 1.12449</strain>
    </source>
</reference>
<dbReference type="Pfam" id="PF03860">
    <property type="entry name" value="Csp"/>
    <property type="match status" value="1"/>
</dbReference>
<dbReference type="InterPro" id="IPR005560">
    <property type="entry name" value="Csp_YhjQ"/>
</dbReference>
<proteinExistence type="predicted"/>
<evidence type="ECO:0000313" key="2">
    <source>
        <dbReference type="Proteomes" id="UP001597215"/>
    </source>
</evidence>
<comment type="caution">
    <text evidence="1">The sequence shown here is derived from an EMBL/GenBank/DDBJ whole genome shotgun (WGS) entry which is preliminary data.</text>
</comment>
<dbReference type="PANTHER" id="PTHR37310:SF1">
    <property type="entry name" value="CYTOPLASMIC PROTEIN"/>
    <property type="match status" value="1"/>
</dbReference>
<dbReference type="Proteomes" id="UP001597215">
    <property type="component" value="Unassembled WGS sequence"/>
</dbReference>
<evidence type="ECO:0000313" key="1">
    <source>
        <dbReference type="EMBL" id="MFD1765954.1"/>
    </source>
</evidence>
<name>A0ABW4MCF2_9SPHN</name>
<dbReference type="PANTHER" id="PTHR37310">
    <property type="entry name" value="CYTOPLASMIC PROTEIN-RELATED"/>
    <property type="match status" value="1"/>
</dbReference>
<dbReference type="EMBL" id="JBHUEL010000003">
    <property type="protein sequence ID" value="MFD1765954.1"/>
    <property type="molecule type" value="Genomic_DNA"/>
</dbReference>
<dbReference type="RefSeq" id="WP_381511528.1">
    <property type="nucleotide sequence ID" value="NZ_JBHUEL010000003.1"/>
</dbReference>